<dbReference type="SUPFAM" id="SSF158682">
    <property type="entry name" value="TerB-like"/>
    <property type="match status" value="1"/>
</dbReference>
<evidence type="ECO:0000256" key="5">
    <source>
        <dbReference type="SAM" id="MobiDB-lite"/>
    </source>
</evidence>
<dbReference type="Pfam" id="PF12738">
    <property type="entry name" value="PTCB-BRCT"/>
    <property type="match status" value="1"/>
</dbReference>
<dbReference type="InterPro" id="IPR029024">
    <property type="entry name" value="TerB-like"/>
</dbReference>
<dbReference type="InterPro" id="IPR013520">
    <property type="entry name" value="Ribonucl_H"/>
</dbReference>
<dbReference type="PANTHER" id="PTHR30231:SF4">
    <property type="entry name" value="PROTEIN NEN2"/>
    <property type="match status" value="1"/>
</dbReference>
<dbReference type="Gene3D" id="3.30.420.10">
    <property type="entry name" value="Ribonuclease H-like superfamily/Ribonuclease H"/>
    <property type="match status" value="1"/>
</dbReference>
<dbReference type="Pfam" id="PF00929">
    <property type="entry name" value="RNase_T"/>
    <property type="match status" value="1"/>
</dbReference>
<gene>
    <name evidence="7" type="ORF">ABEG17_02445</name>
</gene>
<organism evidence="7">
    <name type="scientific">Pedococcus sp. KACC 23699</name>
    <dbReference type="NCBI Taxonomy" id="3149228"/>
    <lineage>
        <taxon>Bacteria</taxon>
        <taxon>Bacillati</taxon>
        <taxon>Actinomycetota</taxon>
        <taxon>Actinomycetes</taxon>
        <taxon>Micrococcales</taxon>
        <taxon>Intrasporangiaceae</taxon>
        <taxon>Pedococcus</taxon>
    </lineage>
</organism>
<dbReference type="InterPro" id="IPR036397">
    <property type="entry name" value="RNaseH_sf"/>
</dbReference>
<dbReference type="Gene3D" id="3.40.50.10190">
    <property type="entry name" value="BRCT domain"/>
    <property type="match status" value="1"/>
</dbReference>
<dbReference type="CDD" id="cd06127">
    <property type="entry name" value="DEDDh"/>
    <property type="match status" value="1"/>
</dbReference>
<keyword evidence="4" id="KW-0238">DNA-binding</keyword>
<accession>A0AAU7JVX0</accession>
<dbReference type="Gene3D" id="4.10.320.10">
    <property type="entry name" value="E3-binding domain"/>
    <property type="match status" value="1"/>
</dbReference>
<protein>
    <submittedName>
        <fullName evidence="7">Exonuclease domain-containing protein</fullName>
    </submittedName>
</protein>
<evidence type="ECO:0000256" key="1">
    <source>
        <dbReference type="ARBA" id="ARBA00022722"/>
    </source>
</evidence>
<evidence type="ECO:0000256" key="4">
    <source>
        <dbReference type="ARBA" id="ARBA00023125"/>
    </source>
</evidence>
<dbReference type="CDD" id="cd00027">
    <property type="entry name" value="BRCT"/>
    <property type="match status" value="1"/>
</dbReference>
<reference evidence="7" key="1">
    <citation type="submission" date="2024-05" db="EMBL/GenBank/DDBJ databases">
        <authorList>
            <person name="Kim S."/>
            <person name="Heo J."/>
            <person name="Choi H."/>
            <person name="Choi Y."/>
            <person name="Kwon S.-W."/>
            <person name="Kim Y."/>
        </authorList>
    </citation>
    <scope>NUCLEOTIDE SEQUENCE</scope>
    <source>
        <strain evidence="7">KACC 23699</strain>
    </source>
</reference>
<dbReference type="SUPFAM" id="SSF53098">
    <property type="entry name" value="Ribonuclease H-like"/>
    <property type="match status" value="1"/>
</dbReference>
<dbReference type="InterPro" id="IPR036625">
    <property type="entry name" value="E3-bd_dom_sf"/>
</dbReference>
<feature type="domain" description="Exonuclease" evidence="6">
    <location>
        <begin position="2"/>
        <end position="163"/>
    </location>
</feature>
<evidence type="ECO:0000256" key="3">
    <source>
        <dbReference type="ARBA" id="ARBA00022839"/>
    </source>
</evidence>
<dbReference type="InterPro" id="IPR012337">
    <property type="entry name" value="RNaseH-like_sf"/>
</dbReference>
<dbReference type="FunFam" id="3.30.420.10:FF:000045">
    <property type="entry name" value="3'-5' exonuclease DinG"/>
    <property type="match status" value="1"/>
</dbReference>
<evidence type="ECO:0000256" key="2">
    <source>
        <dbReference type="ARBA" id="ARBA00022801"/>
    </source>
</evidence>
<dbReference type="EMBL" id="CP157483">
    <property type="protein sequence ID" value="XBO44204.1"/>
    <property type="molecule type" value="Genomic_DNA"/>
</dbReference>
<evidence type="ECO:0000259" key="6">
    <source>
        <dbReference type="SMART" id="SM00479"/>
    </source>
</evidence>
<sequence>MLDVETTGLSPRSDRVIEVGVVLLDGNGQREHEWTSRINPQGPVGATHIHGITDADVAHAPTFEQLAPHLAGLLHGRALVAHNARFDSSFMRYEFGRANWSWPIVPTLCTLEASWHYMPHLDRRRLVDCCWAAGVNLDGGHSALVDARATAELLGHFLNSAFPPAPLKEHRAILGQATRVPWPTLAGTGRIADPAAPPKPPSRVSHHYAPPLRVASLLETFSLSDALDDGASEASLPYLELLTEALEDGELNGQERAALGEVAELYELGTDGVDRAHRGFMRALARAAIEDGKITRAERRELHAMARLLGQPISTVKDLLDGEEEARLASLSTGLAPLPDIWAHGEPLRVGQRIAFTGCDDAERDLLEQAASQAGVRVLNNVSRRTALLVTDGSFQGGKAEAAAQLGTRLVTPQDFATMLRHIQPHQAPSTRDEPVHSAATQSPAPAKLAPTDHRAAPGVVRTWAIANGYSVGARGRLSREIWEAHKAATA</sequence>
<dbReference type="InterPro" id="IPR001357">
    <property type="entry name" value="BRCT_dom"/>
</dbReference>
<dbReference type="InterPro" id="IPR055370">
    <property type="entry name" value="Lsr2_DNA-bd"/>
</dbReference>
<dbReference type="RefSeq" id="WP_406831685.1">
    <property type="nucleotide sequence ID" value="NZ_CP157483.1"/>
</dbReference>
<dbReference type="AlphaFoldDB" id="A0AAU7JVX0"/>
<dbReference type="SMART" id="SM00479">
    <property type="entry name" value="EXOIII"/>
    <property type="match status" value="1"/>
</dbReference>
<dbReference type="SUPFAM" id="SSF52113">
    <property type="entry name" value="BRCT domain"/>
    <property type="match status" value="1"/>
</dbReference>
<dbReference type="GO" id="GO:0003677">
    <property type="term" value="F:DNA binding"/>
    <property type="evidence" value="ECO:0007669"/>
    <property type="project" value="UniProtKB-KW"/>
</dbReference>
<dbReference type="GO" id="GO:0008408">
    <property type="term" value="F:3'-5' exonuclease activity"/>
    <property type="evidence" value="ECO:0007669"/>
    <property type="project" value="TreeGrafter"/>
</dbReference>
<proteinExistence type="predicted"/>
<name>A0AAU7JVX0_9MICO</name>
<evidence type="ECO:0000313" key="7">
    <source>
        <dbReference type="EMBL" id="XBO44204.1"/>
    </source>
</evidence>
<dbReference type="InterPro" id="IPR036420">
    <property type="entry name" value="BRCT_dom_sf"/>
</dbReference>
<dbReference type="Pfam" id="PF23359">
    <property type="entry name" value="Lsr2_DNA-bd"/>
    <property type="match status" value="1"/>
</dbReference>
<keyword evidence="3 7" id="KW-0269">Exonuclease</keyword>
<feature type="region of interest" description="Disordered" evidence="5">
    <location>
        <begin position="426"/>
        <end position="454"/>
    </location>
</feature>
<keyword evidence="2" id="KW-0378">Hydrolase</keyword>
<keyword evidence="1" id="KW-0540">Nuclease</keyword>
<dbReference type="GO" id="GO:0016746">
    <property type="term" value="F:acyltransferase activity"/>
    <property type="evidence" value="ECO:0007669"/>
    <property type="project" value="InterPro"/>
</dbReference>
<dbReference type="PANTHER" id="PTHR30231">
    <property type="entry name" value="DNA POLYMERASE III SUBUNIT EPSILON"/>
    <property type="match status" value="1"/>
</dbReference>